<protein>
    <recommendedName>
        <fullName evidence="5">RING-type domain-containing protein</fullName>
    </recommendedName>
</protein>
<dbReference type="PROSITE" id="PS00518">
    <property type="entry name" value="ZF_RING_1"/>
    <property type="match status" value="1"/>
</dbReference>
<evidence type="ECO:0000256" key="3">
    <source>
        <dbReference type="ARBA" id="ARBA00022833"/>
    </source>
</evidence>
<dbReference type="PROSITE" id="PS50089">
    <property type="entry name" value="ZF_RING_2"/>
    <property type="match status" value="1"/>
</dbReference>
<dbReference type="InterPro" id="IPR001841">
    <property type="entry name" value="Znf_RING"/>
</dbReference>
<dbReference type="EMBL" id="WUAV01000004">
    <property type="protein sequence ID" value="KAF1757451.1"/>
    <property type="molecule type" value="Genomic_DNA"/>
</dbReference>
<dbReference type="Proteomes" id="UP000483820">
    <property type="component" value="Chromosome IV"/>
</dbReference>
<keyword evidence="1" id="KW-0479">Metal-binding</keyword>
<dbReference type="KEGG" id="crq:GCK72_013907"/>
<gene>
    <name evidence="6" type="ORF">GCK72_013907</name>
</gene>
<comment type="caution">
    <text evidence="6">The sequence shown here is derived from an EMBL/GenBank/DDBJ whole genome shotgun (WGS) entry which is preliminary data.</text>
</comment>
<dbReference type="CTD" id="9828550"/>
<accession>A0A6A5GRZ5</accession>
<dbReference type="AlphaFoldDB" id="A0A6A5GRZ5"/>
<evidence type="ECO:0000259" key="5">
    <source>
        <dbReference type="PROSITE" id="PS50089"/>
    </source>
</evidence>
<dbReference type="GO" id="GO:0008270">
    <property type="term" value="F:zinc ion binding"/>
    <property type="evidence" value="ECO:0007669"/>
    <property type="project" value="UniProtKB-KW"/>
</dbReference>
<name>A0A6A5GRZ5_CAERE</name>
<dbReference type="RefSeq" id="XP_053584826.1">
    <property type="nucleotide sequence ID" value="XM_053730054.1"/>
</dbReference>
<evidence type="ECO:0000256" key="2">
    <source>
        <dbReference type="ARBA" id="ARBA00022771"/>
    </source>
</evidence>
<organism evidence="6 7">
    <name type="scientific">Caenorhabditis remanei</name>
    <name type="common">Caenorhabditis vulgaris</name>
    <dbReference type="NCBI Taxonomy" id="31234"/>
    <lineage>
        <taxon>Eukaryota</taxon>
        <taxon>Metazoa</taxon>
        <taxon>Ecdysozoa</taxon>
        <taxon>Nematoda</taxon>
        <taxon>Chromadorea</taxon>
        <taxon>Rhabditida</taxon>
        <taxon>Rhabditina</taxon>
        <taxon>Rhabditomorpha</taxon>
        <taxon>Rhabditoidea</taxon>
        <taxon>Rhabditidae</taxon>
        <taxon>Peloderinae</taxon>
        <taxon>Caenorhabditis</taxon>
    </lineage>
</organism>
<feature type="domain" description="RING-type" evidence="5">
    <location>
        <begin position="9"/>
        <end position="55"/>
    </location>
</feature>
<keyword evidence="2 4" id="KW-0863">Zinc-finger</keyword>
<dbReference type="SUPFAM" id="SSF57850">
    <property type="entry name" value="RING/U-box"/>
    <property type="match status" value="1"/>
</dbReference>
<evidence type="ECO:0000256" key="1">
    <source>
        <dbReference type="ARBA" id="ARBA00022723"/>
    </source>
</evidence>
<dbReference type="GeneID" id="9828550"/>
<evidence type="ECO:0000313" key="6">
    <source>
        <dbReference type="EMBL" id="KAF1757451.1"/>
    </source>
</evidence>
<dbReference type="InterPro" id="IPR017907">
    <property type="entry name" value="Znf_RING_CS"/>
</dbReference>
<proteinExistence type="predicted"/>
<sequence>MLHLACLYCHACVRSSTDVKLFDGEKRKPCTGTCSHSICLECVERSLNGKCPLCQKEESFISKTVNYQSLEVIEGYHKDYWNILKNWWNGTDTRKNKCSKCTEEAKKLWICLTCDKLRLCEQKGDSLRLRMRFDSHLLTLANHVFCSDCFYKHNEEQHEEHKSMKLDDIKYAAEEIKARSSNIILELFRYQMNNSRKSIPCKLRHMRFELTGLSIWKLFRETSNTIDENSCGNLLVEIKKELIGKRIQSLDKQLKDFFNEIESEESKCECTLLYEKLELSGVVENLDDEFFLMALSCLETEMLGCPLYFKRNAEDRVRLFGLVNEEGSIRELTASVNNENQCPLCLLLDYEDDNMELYKYYTDNCIEIFENWWRHEMSPKSICLQCLVYLNRVNTGICCEEKKEENKFKLFFQGEVAELLGMTAETFGYIYPAKTGCITLNCSLKNPLFWKFAIKNETKKYAEALLKVGTNEVEGFLDCKLRKIRLLKTRKRILNSVLQFSMKNLSRWKQTQLNENSVYIDKLLENLKAQWKEFTEGVDGEDLEKGSKCQCTILWEKNQKRYTKIFEEIAHYAPIDINSGCPLHFDHRVKL</sequence>
<reference evidence="6 7" key="1">
    <citation type="submission" date="2019-12" db="EMBL/GenBank/DDBJ databases">
        <title>Chromosome-level assembly of the Caenorhabditis remanei genome.</title>
        <authorList>
            <person name="Teterina A.A."/>
            <person name="Willis J.H."/>
            <person name="Phillips P.C."/>
        </authorList>
    </citation>
    <scope>NUCLEOTIDE SEQUENCE [LARGE SCALE GENOMIC DNA]</scope>
    <source>
        <strain evidence="6 7">PX506</strain>
        <tissue evidence="6">Whole organism</tissue>
    </source>
</reference>
<evidence type="ECO:0000256" key="4">
    <source>
        <dbReference type="PROSITE-ProRule" id="PRU00175"/>
    </source>
</evidence>
<keyword evidence="3" id="KW-0862">Zinc</keyword>
<evidence type="ECO:0000313" key="7">
    <source>
        <dbReference type="Proteomes" id="UP000483820"/>
    </source>
</evidence>